<keyword evidence="17" id="KW-1185">Reference proteome</keyword>
<evidence type="ECO:0000256" key="2">
    <source>
        <dbReference type="ARBA" id="ARBA00012438"/>
    </source>
</evidence>
<dbReference type="Pfam" id="PF02518">
    <property type="entry name" value="HATPase_c"/>
    <property type="match status" value="1"/>
</dbReference>
<keyword evidence="12" id="KW-0175">Coiled coil</keyword>
<dbReference type="EMBL" id="WUPT01000003">
    <property type="protein sequence ID" value="MXQ09349.1"/>
    <property type="molecule type" value="Genomic_DNA"/>
</dbReference>
<organism evidence="16 17">
    <name type="scientific">Kangsaoukella pontilimi</name>
    <dbReference type="NCBI Taxonomy" id="2691042"/>
    <lineage>
        <taxon>Bacteria</taxon>
        <taxon>Pseudomonadati</taxon>
        <taxon>Pseudomonadota</taxon>
        <taxon>Alphaproteobacteria</taxon>
        <taxon>Rhodobacterales</taxon>
        <taxon>Paracoccaceae</taxon>
        <taxon>Kangsaoukella</taxon>
    </lineage>
</organism>
<evidence type="ECO:0000259" key="15">
    <source>
        <dbReference type="PROSITE" id="PS50110"/>
    </source>
</evidence>
<sequence length="771" mass="84939">MIQPGDLAAERRARLAAERLLEQTKAELFRANQRLSAHARSLSHEIVQNREQIQTARTEAEELKTRYSTAQASLERAESAITIAERRLWDSLETIRDGFAVFGPDDILIAANRAYLSIFDGLDMVRPGVHMATLVELMADEGICDIGGMKSAEWQAMMMARITEHKIEHATLKLWNGQYVQLIDRRTRDGDLVTLALNITEQQERERQLREARERAEAANRAKSAFLANMSHEIRTPMNGVVGMADMLAETNLDEEQRAYIDTIRSSGEALLVIINDVLDYSKIEAEKVSFKSEPFDLERCINDVVSLLLPGAEAKGLQIAVDYDLFMPMTYMGDAGRIRQVLMNLVGNAVKFTEEGHVLIRVVGLPGEGGQSYRVHVTVEDTGIGIPEDKLDAVFKEFQQVENEQDRAHDGTGLGLAITRRLVTLMGGDVWVDSTLGVGSGFGFHLTLDAVDDVDPEHVTAPPWLDRALVLDRDGMNRDILLKQLALIGLRPAITATVDDIVAARPGPRDVIFLGNHATVDDPFAIARLLGERFGLAGQFLLVGGPTKVPDSGMAFDRMLQRPVLRSEMMESLRALVPPAPAEPVPETEFLPAKVSGETRVSDAAATAASHSAGGAPDHDGRRRMRVLVAEDNRTNRFVLEKMLRHLDIELVFAENGVEAVDLFQSFAPDILFTDISMPRMDGKEATRRIRALERDARADPCPIVAITAHAMDGDAEDILAAGVDHYLTKPLKKQSLIDHIVAAQTPEMLPALPVHIEESVTPQAVAAAE</sequence>
<keyword evidence="5" id="KW-0547">Nucleotide-binding</keyword>
<dbReference type="Pfam" id="PF12860">
    <property type="entry name" value="PAS_7"/>
    <property type="match status" value="1"/>
</dbReference>
<evidence type="ECO:0000256" key="3">
    <source>
        <dbReference type="ARBA" id="ARBA00022553"/>
    </source>
</evidence>
<evidence type="ECO:0000256" key="6">
    <source>
        <dbReference type="ARBA" id="ARBA00022777"/>
    </source>
</evidence>
<evidence type="ECO:0000256" key="5">
    <source>
        <dbReference type="ARBA" id="ARBA00022741"/>
    </source>
</evidence>
<dbReference type="InterPro" id="IPR036890">
    <property type="entry name" value="HATPase_C_sf"/>
</dbReference>
<keyword evidence="3 11" id="KW-0597">Phosphoprotein</keyword>
<feature type="coiled-coil region" evidence="12">
    <location>
        <begin position="7"/>
        <end position="87"/>
    </location>
</feature>
<comment type="subunit">
    <text evidence="9">At low DSF concentrations, interacts with RpfF.</text>
</comment>
<dbReference type="Gene3D" id="3.30.565.10">
    <property type="entry name" value="Histidine kinase-like ATPase, C-terminal domain"/>
    <property type="match status" value="1"/>
</dbReference>
<dbReference type="SMART" id="SM00387">
    <property type="entry name" value="HATPase_c"/>
    <property type="match status" value="1"/>
</dbReference>
<evidence type="ECO:0000256" key="10">
    <source>
        <dbReference type="ARBA" id="ARBA00068150"/>
    </source>
</evidence>
<dbReference type="InterPro" id="IPR004358">
    <property type="entry name" value="Sig_transdc_His_kin-like_C"/>
</dbReference>
<dbReference type="RefSeq" id="WP_160765278.1">
    <property type="nucleotide sequence ID" value="NZ_WUPT01000003.1"/>
</dbReference>
<feature type="compositionally biased region" description="Low complexity" evidence="13">
    <location>
        <begin position="605"/>
        <end position="617"/>
    </location>
</feature>
<gene>
    <name evidence="16" type="ORF">GQ651_16000</name>
</gene>
<dbReference type="GO" id="GO:0000155">
    <property type="term" value="F:phosphorelay sensor kinase activity"/>
    <property type="evidence" value="ECO:0007669"/>
    <property type="project" value="InterPro"/>
</dbReference>
<feature type="coiled-coil region" evidence="12">
    <location>
        <begin position="199"/>
        <end position="229"/>
    </location>
</feature>
<dbReference type="InterPro" id="IPR003594">
    <property type="entry name" value="HATPase_dom"/>
</dbReference>
<dbReference type="FunFam" id="3.30.565.10:FF:000010">
    <property type="entry name" value="Sensor histidine kinase RcsC"/>
    <property type="match status" value="1"/>
</dbReference>
<reference evidence="16 17" key="2">
    <citation type="submission" date="2020-03" db="EMBL/GenBank/DDBJ databases">
        <title>Kangsaoukella pontilimi gen. nov., sp. nov., a new member of the family Rhodobacteraceae isolated from a tidal mudflat.</title>
        <authorList>
            <person name="Kim I.S."/>
        </authorList>
    </citation>
    <scope>NUCLEOTIDE SEQUENCE [LARGE SCALE GENOMIC DNA]</scope>
    <source>
        <strain evidence="16 17">GH1-50</strain>
    </source>
</reference>
<protein>
    <recommendedName>
        <fullName evidence="10">Sensory/regulatory protein RpfC</fullName>
        <ecNumber evidence="2">2.7.13.3</ecNumber>
    </recommendedName>
</protein>
<dbReference type="InterPro" id="IPR011006">
    <property type="entry name" value="CheY-like_superfamily"/>
</dbReference>
<dbReference type="SMART" id="SM00448">
    <property type="entry name" value="REC"/>
    <property type="match status" value="1"/>
</dbReference>
<evidence type="ECO:0000256" key="8">
    <source>
        <dbReference type="ARBA" id="ARBA00023012"/>
    </source>
</evidence>
<feature type="domain" description="Histidine kinase" evidence="14">
    <location>
        <begin position="229"/>
        <end position="451"/>
    </location>
</feature>
<keyword evidence="6" id="KW-0418">Kinase</keyword>
<dbReference type="Gene3D" id="1.10.287.130">
    <property type="match status" value="1"/>
</dbReference>
<feature type="region of interest" description="Disordered" evidence="13">
    <location>
        <begin position="602"/>
        <end position="622"/>
    </location>
</feature>
<dbReference type="SMART" id="SM00388">
    <property type="entry name" value="HisKA"/>
    <property type="match status" value="1"/>
</dbReference>
<dbReference type="Gene3D" id="3.40.50.2300">
    <property type="match status" value="1"/>
</dbReference>
<dbReference type="CDD" id="cd17546">
    <property type="entry name" value="REC_hyHK_CKI1_RcsC-like"/>
    <property type="match status" value="1"/>
</dbReference>
<evidence type="ECO:0000256" key="11">
    <source>
        <dbReference type="PROSITE-ProRule" id="PRU00169"/>
    </source>
</evidence>
<accession>A0A7C9IIH1</accession>
<dbReference type="Pfam" id="PF00512">
    <property type="entry name" value="HisKA"/>
    <property type="match status" value="1"/>
</dbReference>
<dbReference type="PANTHER" id="PTHR45339:SF1">
    <property type="entry name" value="HYBRID SIGNAL TRANSDUCTION HISTIDINE KINASE J"/>
    <property type="match status" value="1"/>
</dbReference>
<dbReference type="InterPro" id="IPR001789">
    <property type="entry name" value="Sig_transdc_resp-reg_receiver"/>
</dbReference>
<evidence type="ECO:0000256" key="9">
    <source>
        <dbReference type="ARBA" id="ARBA00064003"/>
    </source>
</evidence>
<keyword evidence="8" id="KW-0902">Two-component regulatory system</keyword>
<keyword evidence="4" id="KW-0808">Transferase</keyword>
<proteinExistence type="predicted"/>
<dbReference type="PRINTS" id="PR00344">
    <property type="entry name" value="BCTRLSENSOR"/>
</dbReference>
<dbReference type="PANTHER" id="PTHR45339">
    <property type="entry name" value="HYBRID SIGNAL TRANSDUCTION HISTIDINE KINASE J"/>
    <property type="match status" value="1"/>
</dbReference>
<dbReference type="SUPFAM" id="SSF55874">
    <property type="entry name" value="ATPase domain of HSP90 chaperone/DNA topoisomerase II/histidine kinase"/>
    <property type="match status" value="1"/>
</dbReference>
<feature type="modified residue" description="4-aspartylphosphate" evidence="11">
    <location>
        <position position="676"/>
    </location>
</feature>
<dbReference type="PROSITE" id="PS50109">
    <property type="entry name" value="HIS_KIN"/>
    <property type="match status" value="1"/>
</dbReference>
<evidence type="ECO:0000256" key="12">
    <source>
        <dbReference type="SAM" id="Coils"/>
    </source>
</evidence>
<name>A0A7C9IIH1_9RHOB</name>
<dbReference type="AlphaFoldDB" id="A0A7C9IIH1"/>
<evidence type="ECO:0000256" key="4">
    <source>
        <dbReference type="ARBA" id="ARBA00022679"/>
    </source>
</evidence>
<dbReference type="GO" id="GO:0005524">
    <property type="term" value="F:ATP binding"/>
    <property type="evidence" value="ECO:0007669"/>
    <property type="project" value="UniProtKB-KW"/>
</dbReference>
<evidence type="ECO:0000259" key="14">
    <source>
        <dbReference type="PROSITE" id="PS50109"/>
    </source>
</evidence>
<evidence type="ECO:0000313" key="16">
    <source>
        <dbReference type="EMBL" id="MXQ09349.1"/>
    </source>
</evidence>
<comment type="catalytic activity">
    <reaction evidence="1">
        <text>ATP + protein L-histidine = ADP + protein N-phospho-L-histidine.</text>
        <dbReference type="EC" id="2.7.13.3"/>
    </reaction>
</comment>
<keyword evidence="7" id="KW-0067">ATP-binding</keyword>
<evidence type="ECO:0000256" key="1">
    <source>
        <dbReference type="ARBA" id="ARBA00000085"/>
    </source>
</evidence>
<dbReference type="CDD" id="cd16922">
    <property type="entry name" value="HATPase_EvgS-ArcB-TorS-like"/>
    <property type="match status" value="1"/>
</dbReference>
<comment type="caution">
    <text evidence="16">The sequence shown here is derived from an EMBL/GenBank/DDBJ whole genome shotgun (WGS) entry which is preliminary data.</text>
</comment>
<dbReference type="InterPro" id="IPR036097">
    <property type="entry name" value="HisK_dim/P_sf"/>
</dbReference>
<evidence type="ECO:0000313" key="17">
    <source>
        <dbReference type="Proteomes" id="UP000480350"/>
    </source>
</evidence>
<dbReference type="InterPro" id="IPR003661">
    <property type="entry name" value="HisK_dim/P_dom"/>
</dbReference>
<dbReference type="SUPFAM" id="SSF52172">
    <property type="entry name" value="CheY-like"/>
    <property type="match status" value="1"/>
</dbReference>
<dbReference type="PROSITE" id="PS50110">
    <property type="entry name" value="RESPONSE_REGULATORY"/>
    <property type="match status" value="1"/>
</dbReference>
<reference evidence="16 17" key="1">
    <citation type="submission" date="2019-12" db="EMBL/GenBank/DDBJ databases">
        <authorList>
            <person name="Lee S.D."/>
        </authorList>
    </citation>
    <scope>NUCLEOTIDE SEQUENCE [LARGE SCALE GENOMIC DNA]</scope>
    <source>
        <strain evidence="16 17">GH1-50</strain>
    </source>
</reference>
<evidence type="ECO:0000256" key="13">
    <source>
        <dbReference type="SAM" id="MobiDB-lite"/>
    </source>
</evidence>
<dbReference type="FunFam" id="1.10.287.130:FF:000002">
    <property type="entry name" value="Two-component osmosensing histidine kinase"/>
    <property type="match status" value="1"/>
</dbReference>
<dbReference type="CDD" id="cd00082">
    <property type="entry name" value="HisKA"/>
    <property type="match status" value="1"/>
</dbReference>
<evidence type="ECO:0000256" key="7">
    <source>
        <dbReference type="ARBA" id="ARBA00022840"/>
    </source>
</evidence>
<dbReference type="Proteomes" id="UP000480350">
    <property type="component" value="Unassembled WGS sequence"/>
</dbReference>
<feature type="domain" description="Response regulatory" evidence="15">
    <location>
        <begin position="627"/>
        <end position="746"/>
    </location>
</feature>
<dbReference type="Pfam" id="PF00072">
    <property type="entry name" value="Response_reg"/>
    <property type="match status" value="1"/>
</dbReference>
<dbReference type="SUPFAM" id="SSF47384">
    <property type="entry name" value="Homodimeric domain of signal transducing histidine kinase"/>
    <property type="match status" value="1"/>
</dbReference>
<dbReference type="InterPro" id="IPR005467">
    <property type="entry name" value="His_kinase_dom"/>
</dbReference>
<dbReference type="EC" id="2.7.13.3" evidence="2"/>